<dbReference type="Proteomes" id="UP000016762">
    <property type="component" value="Unassembled WGS sequence"/>
</dbReference>
<evidence type="ECO:0000313" key="2">
    <source>
        <dbReference type="Proteomes" id="UP000016762"/>
    </source>
</evidence>
<name>U2WTT2_9PROT</name>
<comment type="caution">
    <text evidence="1">The sequence shown here is derived from an EMBL/GenBank/DDBJ whole genome shotgun (WGS) entry which is preliminary data.</text>
</comment>
<dbReference type="AlphaFoldDB" id="U2WTT2"/>
<keyword evidence="2" id="KW-1185">Reference proteome</keyword>
<evidence type="ECO:0000313" key="1">
    <source>
        <dbReference type="EMBL" id="ERL46938.1"/>
    </source>
</evidence>
<dbReference type="RefSeq" id="WP_021776891.1">
    <property type="nucleotide sequence ID" value="NZ_AWXE01000003.1"/>
</dbReference>
<accession>U2WTT2</accession>
<organism evidence="1 2">
    <name type="scientific">Candidatus Micropelagius thuwalensis</name>
    <dbReference type="NCBI Taxonomy" id="1397666"/>
    <lineage>
        <taxon>Bacteria</taxon>
        <taxon>Pseudomonadati</taxon>
        <taxon>Pseudomonadota</taxon>
        <taxon>Alphaproteobacteria</taxon>
        <taxon>PS1 clade</taxon>
        <taxon>Candidatus Micropelagius</taxon>
    </lineage>
</organism>
<dbReference type="STRING" id="1397666.RS24_00859"/>
<protein>
    <submittedName>
        <fullName evidence="1">Twin-arginine translocation pathway signal protein</fullName>
    </submittedName>
</protein>
<dbReference type="PROSITE" id="PS51257">
    <property type="entry name" value="PROKAR_LIPOPROTEIN"/>
    <property type="match status" value="1"/>
</dbReference>
<gene>
    <name evidence="1" type="ORF">RS24_00859</name>
</gene>
<proteinExistence type="predicted"/>
<sequence length="129" mass="14610">MKQLLLIIALLITSGITASCTYGLSFNEEVLKPEKPTYVSIKETVFFRKYLAITPEQKFQLIKTKSNKTFVAKLDGQLNYGVNENLCLDGSHLSIGPPFNEYHSIKDSEYAEKRIQKLFGIIPCFSIVE</sequence>
<dbReference type="EMBL" id="AWXE01000003">
    <property type="protein sequence ID" value="ERL46938.1"/>
    <property type="molecule type" value="Genomic_DNA"/>
</dbReference>
<reference evidence="1 2" key="1">
    <citation type="journal article" date="2014" name="FEMS Microbiol. Ecol.">
        <title>Genomic differentiation among two strains of the PS1 clade isolated from geographically separated marine habitats.</title>
        <authorList>
            <person name="Jimenez-Infante F."/>
            <person name="Ngugi D.K."/>
            <person name="Alam I."/>
            <person name="Rashid M."/>
            <person name="Baalawi W."/>
            <person name="Kamau A.A."/>
            <person name="Bajic V.B."/>
            <person name="Stingl U."/>
        </authorList>
    </citation>
    <scope>NUCLEOTIDE SEQUENCE [LARGE SCALE GENOMIC DNA]</scope>
    <source>
        <strain evidence="1 2">RS24</strain>
    </source>
</reference>